<feature type="binding site" evidence="19">
    <location>
        <position position="457"/>
    </location>
    <ligand>
        <name>Zn(2+)</name>
        <dbReference type="ChEBI" id="CHEBI:29105"/>
        <label>2</label>
        <note>catalytic</note>
    </ligand>
</feature>
<keyword evidence="8 21" id="KW-0482">Metalloprotease</keyword>
<dbReference type="GO" id="GO:0008241">
    <property type="term" value="F:peptidyl-dipeptidase activity"/>
    <property type="evidence" value="ECO:0007669"/>
    <property type="project" value="UniProtKB-EC"/>
</dbReference>
<gene>
    <name evidence="23" type="ORF">HOLleu_19840</name>
</gene>
<dbReference type="EC" id="3.4.-.-" evidence="21"/>
<evidence type="ECO:0000256" key="14">
    <source>
        <dbReference type="PIRSR" id="PIRSR601548-10"/>
    </source>
</evidence>
<evidence type="ECO:0000256" key="3">
    <source>
        <dbReference type="ARBA" id="ARBA00022670"/>
    </source>
</evidence>
<evidence type="ECO:0000256" key="20">
    <source>
        <dbReference type="PROSITE-ProRule" id="PRU01355"/>
    </source>
</evidence>
<evidence type="ECO:0000256" key="12">
    <source>
        <dbReference type="ARBA" id="ARBA00039858"/>
    </source>
</evidence>
<evidence type="ECO:0000256" key="9">
    <source>
        <dbReference type="ARBA" id="ARBA00023157"/>
    </source>
</evidence>
<evidence type="ECO:0000313" key="24">
    <source>
        <dbReference type="Proteomes" id="UP001152320"/>
    </source>
</evidence>
<dbReference type="AlphaFoldDB" id="A0A9Q1C0V4"/>
<evidence type="ECO:0000256" key="22">
    <source>
        <dbReference type="SAM" id="SignalP"/>
    </source>
</evidence>
<dbReference type="SUPFAM" id="SSF55486">
    <property type="entry name" value="Metalloproteases ('zincins'), catalytic domain"/>
    <property type="match status" value="1"/>
</dbReference>
<keyword evidence="2 21" id="KW-0121">Carboxypeptidase</keyword>
<evidence type="ECO:0000256" key="13">
    <source>
        <dbReference type="PIRSR" id="PIRSR601548-1"/>
    </source>
</evidence>
<dbReference type="CDD" id="cd06461">
    <property type="entry name" value="M2_ACE"/>
    <property type="match status" value="1"/>
</dbReference>
<feature type="binding site" evidence="19">
    <location>
        <position position="429"/>
    </location>
    <ligand>
        <name>Zn(2+)</name>
        <dbReference type="ChEBI" id="CHEBI:29105"/>
        <label>2</label>
        <note>catalytic</note>
    </ligand>
</feature>
<evidence type="ECO:0000256" key="6">
    <source>
        <dbReference type="ARBA" id="ARBA00022801"/>
    </source>
</evidence>
<evidence type="ECO:0000256" key="1">
    <source>
        <dbReference type="ARBA" id="ARBA00008139"/>
    </source>
</evidence>
<feature type="binding site" evidence="16">
    <location>
        <position position="568"/>
    </location>
    <ligand>
        <name>chloride</name>
        <dbReference type="ChEBI" id="CHEBI:17996"/>
        <label>1</label>
    </ligand>
</feature>
<evidence type="ECO:0000313" key="23">
    <source>
        <dbReference type="EMBL" id="KAJ8035991.1"/>
    </source>
</evidence>
<feature type="binding site" evidence="16">
    <location>
        <position position="272"/>
    </location>
    <ligand>
        <name>chloride</name>
        <dbReference type="ChEBI" id="CHEBI:17996"/>
        <label>1</label>
    </ligand>
</feature>
<keyword evidence="7 17" id="KW-0862">Zinc</keyword>
<protein>
    <recommendedName>
        <fullName evidence="12 21">Angiotensin-converting enzyme</fullName>
        <ecNumber evidence="21">3.4.-.-</ecNumber>
    </recommendedName>
</protein>
<feature type="binding site" evidence="17">
    <location>
        <position position="457"/>
    </location>
    <ligand>
        <name>Zn(2+)</name>
        <dbReference type="ChEBI" id="CHEBI:29105"/>
        <label>1</label>
        <note>catalytic</note>
    </ligand>
</feature>
<organism evidence="23 24">
    <name type="scientific">Holothuria leucospilota</name>
    <name type="common">Black long sea cucumber</name>
    <name type="synonym">Mertensiothuria leucospilota</name>
    <dbReference type="NCBI Taxonomy" id="206669"/>
    <lineage>
        <taxon>Eukaryota</taxon>
        <taxon>Metazoa</taxon>
        <taxon>Echinodermata</taxon>
        <taxon>Eleutherozoa</taxon>
        <taxon>Echinozoa</taxon>
        <taxon>Holothuroidea</taxon>
        <taxon>Aspidochirotacea</taxon>
        <taxon>Aspidochirotida</taxon>
        <taxon>Holothuriidae</taxon>
        <taxon>Holothuria</taxon>
    </lineage>
</organism>
<dbReference type="PANTHER" id="PTHR10514:SF27">
    <property type="entry name" value="ANGIOTENSIN-CONVERTING ENZYME"/>
    <property type="match status" value="1"/>
</dbReference>
<dbReference type="EMBL" id="JAIZAY010000009">
    <property type="protein sequence ID" value="KAJ8035991.1"/>
    <property type="molecule type" value="Genomic_DNA"/>
</dbReference>
<feature type="signal peptide" evidence="22">
    <location>
        <begin position="1"/>
        <end position="18"/>
    </location>
</feature>
<evidence type="ECO:0000256" key="16">
    <source>
        <dbReference type="PIRSR" id="PIRSR601548-2"/>
    </source>
</evidence>
<accession>A0A9Q1C0V4</accession>
<evidence type="ECO:0000256" key="7">
    <source>
        <dbReference type="ARBA" id="ARBA00022833"/>
    </source>
</evidence>
<keyword evidence="9 18" id="KW-1015">Disulfide bond</keyword>
<dbReference type="InterPro" id="IPR001548">
    <property type="entry name" value="Peptidase_M2"/>
</dbReference>
<dbReference type="PANTHER" id="PTHR10514">
    <property type="entry name" value="ANGIOTENSIN-CONVERTING ENZYME"/>
    <property type="match status" value="1"/>
</dbReference>
<evidence type="ECO:0000256" key="11">
    <source>
        <dbReference type="ARBA" id="ARBA00036868"/>
    </source>
</evidence>
<dbReference type="PRINTS" id="PR00791">
    <property type="entry name" value="PEPDIPTASEA"/>
</dbReference>
<keyword evidence="10 14" id="KW-0325">Glycoprotein</keyword>
<evidence type="ECO:0000256" key="4">
    <source>
        <dbReference type="ARBA" id="ARBA00022723"/>
    </source>
</evidence>
<dbReference type="Proteomes" id="UP001152320">
    <property type="component" value="Chromosome 9"/>
</dbReference>
<dbReference type="GO" id="GO:0004180">
    <property type="term" value="F:carboxypeptidase activity"/>
    <property type="evidence" value="ECO:0007669"/>
    <property type="project" value="UniProtKB-KW"/>
</dbReference>
<evidence type="ECO:0000256" key="18">
    <source>
        <dbReference type="PIRSR" id="PIRSR601548-4"/>
    </source>
</evidence>
<feature type="chain" id="PRO_5040372362" description="Angiotensin-converting enzyme" evidence="22">
    <location>
        <begin position="19"/>
        <end position="671"/>
    </location>
</feature>
<dbReference type="OrthoDB" id="10029630at2759"/>
<feature type="glycosylation site" description="N-linked (GlcNAc...) asparagine; partial" evidence="14">
    <location>
        <position position="188"/>
    </location>
</feature>
<sequence length="671" mass="78560">MATVRWALFIVLSSCVCADLTVTPSDDDQTELMHMERLKDDVPYMLEEICCSLYVLREIDEFACEDYREGFPITNEEIAELWLAAENETDVAINYMLAKANFRYNTNITSYNAEFKQTLSMSAQSMGLELRKQAERFDTSFFSETNQRMFYLLLRGGIMDDPEKRKEDAEVATEMVTIYSTGKVCLDNDAPASLIRQYRKNKLPKCLDLEPHLESILSKSRNEKELRWVWAKWRDAVGPRIGHLYPRYVELTNYAARTGGYQDRSEVLLEKYEENDFESIVMELWEEVKPMYLQLHAYVRRKLRDYYGDEVVGMKTIDAHLLGNMWAQQWQNIYDIVVPYPDVEVGDVTNEMLKQNYTVLRMFETAERFFTSIGLDPMPESFWEKSMLVRPSDRQVTCHGSASDLSAFKDVRIKMCTEINMDDLHTVHHEMGHVEYYLMYNPLPIVFREGANPGFHEAVGDTIGLSAVAPDYLHKIGLLPNPETDMKADINYLMLNALEKIAFLPFGLLIDQWRWKVFRGEITPEHYNQEWWRLRYNYQGLQPPVRRTNDDFDPGAKYHIPALTPYIRYFVSFLIQFQFHRSLCDEAGFDGPLHKCHIYQSTRAGEKLREMLSLGISRPWQDAMEVLTGQRRIDTSAIKEYFEPLIDFLEEDNKKNNEKIGWPLFEKKMDL</sequence>
<comment type="caution">
    <text evidence="23">The sequence shown here is derived from an EMBL/GenBank/DDBJ whole genome shotgun (WGS) entry which is preliminary data.</text>
</comment>
<keyword evidence="24" id="KW-1185">Reference proteome</keyword>
<feature type="disulfide bond" evidence="18">
    <location>
        <begin position="185"/>
        <end position="206"/>
    </location>
</feature>
<proteinExistence type="inferred from homology"/>
<keyword evidence="4 17" id="KW-0479">Metal-binding</keyword>
<evidence type="ECO:0000256" key="5">
    <source>
        <dbReference type="ARBA" id="ARBA00022729"/>
    </source>
</evidence>
<evidence type="ECO:0000256" key="17">
    <source>
        <dbReference type="PIRSR" id="PIRSR601548-3"/>
    </source>
</evidence>
<evidence type="ECO:0000256" key="21">
    <source>
        <dbReference type="RuleBase" id="RU361144"/>
    </source>
</evidence>
<feature type="binding site" evidence="17">
    <location>
        <position position="429"/>
    </location>
    <ligand>
        <name>Zn(2+)</name>
        <dbReference type="ChEBI" id="CHEBI:29105"/>
        <label>1</label>
        <note>catalytic</note>
    </ligand>
</feature>
<dbReference type="PROSITE" id="PS52011">
    <property type="entry name" value="PEPTIDASE_M2"/>
    <property type="match status" value="1"/>
</dbReference>
<feature type="binding site" evidence="19">
    <location>
        <position position="433"/>
    </location>
    <ligand>
        <name>Zn(2+)</name>
        <dbReference type="ChEBI" id="CHEBI:29105"/>
        <label>2</label>
        <note>catalytic</note>
    </ligand>
</feature>
<dbReference type="Gene3D" id="1.10.1370.30">
    <property type="match status" value="1"/>
</dbReference>
<name>A0A9Q1C0V4_HOLLE</name>
<comment type="similarity">
    <text evidence="1 20 21">Belongs to the peptidase M2 family.</text>
</comment>
<evidence type="ECO:0000256" key="2">
    <source>
        <dbReference type="ARBA" id="ARBA00022645"/>
    </source>
</evidence>
<evidence type="ECO:0000256" key="8">
    <source>
        <dbReference type="ARBA" id="ARBA00023049"/>
    </source>
</evidence>
<comment type="caution">
    <text evidence="20">Lacks conserved residue(s) required for the propagation of feature annotation.</text>
</comment>
<feature type="active site" description="Proton acceptor 2" evidence="15">
    <location>
        <position position="430"/>
    </location>
</feature>
<dbReference type="GO" id="GO:0008237">
    <property type="term" value="F:metallopeptidase activity"/>
    <property type="evidence" value="ECO:0007669"/>
    <property type="project" value="UniProtKB-KW"/>
</dbReference>
<keyword evidence="3 21" id="KW-0645">Protease</keyword>
<dbReference type="Pfam" id="PF01401">
    <property type="entry name" value="Peptidase_M2"/>
    <property type="match status" value="1"/>
</dbReference>
<evidence type="ECO:0000256" key="19">
    <source>
        <dbReference type="PIRSR" id="PIRSR601548-8"/>
    </source>
</evidence>
<evidence type="ECO:0000256" key="10">
    <source>
        <dbReference type="ARBA" id="ARBA00023180"/>
    </source>
</evidence>
<feature type="disulfide bond" evidence="18">
    <location>
        <begin position="584"/>
        <end position="596"/>
    </location>
</feature>
<dbReference type="GO" id="GO:0006508">
    <property type="term" value="P:proteolysis"/>
    <property type="evidence" value="ECO:0007669"/>
    <property type="project" value="UniProtKB-KW"/>
</dbReference>
<feature type="active site" description="Proton donor 2" evidence="15">
    <location>
        <position position="559"/>
    </location>
</feature>
<dbReference type="GO" id="GO:0046872">
    <property type="term" value="F:metal ion binding"/>
    <property type="evidence" value="ECO:0007669"/>
    <property type="project" value="UniProtKB-KW"/>
</dbReference>
<keyword evidence="5 22" id="KW-0732">Signal</keyword>
<comment type="catalytic activity">
    <reaction evidence="11">
        <text>Release of a C-terminal dipeptide, oligopeptide-|-Xaa-Yaa, when Xaa is not Pro, and Yaa is neither Asp nor Glu. Thus, conversion of angiotensin I to angiotensin II, with increase in vasoconstrictor activity, but no action on angiotensin II.</text>
        <dbReference type="EC" id="3.4.15.1"/>
    </reaction>
</comment>
<keyword evidence="6 21" id="KW-0378">Hydrolase</keyword>
<reference evidence="23" key="1">
    <citation type="submission" date="2021-10" db="EMBL/GenBank/DDBJ databases">
        <title>Tropical sea cucumber genome reveals ecological adaptation and Cuvierian tubules defense mechanism.</title>
        <authorList>
            <person name="Chen T."/>
        </authorList>
    </citation>
    <scope>NUCLEOTIDE SEQUENCE</scope>
    <source>
        <strain evidence="23">Nanhai2018</strain>
        <tissue evidence="23">Muscle</tissue>
    </source>
</reference>
<comment type="cofactor">
    <cofactor evidence="21">
        <name>Zn(2+)</name>
        <dbReference type="ChEBI" id="CHEBI:29105"/>
    </cofactor>
    <text evidence="21">Binds 1 zinc ion per subunit.</text>
</comment>
<evidence type="ECO:0000256" key="15">
    <source>
        <dbReference type="PIRSR" id="PIRSR601548-11"/>
    </source>
</evidence>
<feature type="active site" description="Proton acceptor 1" evidence="13">
    <location>
        <position position="430"/>
    </location>
</feature>
<dbReference type="FunFam" id="1.10.1370.30:FF:000004">
    <property type="entry name" value="Angiotensin-converting enzyme"/>
    <property type="match status" value="1"/>
</dbReference>
<feature type="active site" description="Proton donor 1" evidence="13">
    <location>
        <position position="559"/>
    </location>
</feature>
<feature type="glycosylation site" description="N-linked (GlcNAc...) asparagine" evidence="14">
    <location>
        <position position="107"/>
    </location>
</feature>
<dbReference type="GO" id="GO:0005886">
    <property type="term" value="C:plasma membrane"/>
    <property type="evidence" value="ECO:0007669"/>
    <property type="project" value="TreeGrafter"/>
</dbReference>
<feature type="binding site" evidence="17">
    <location>
        <position position="433"/>
    </location>
    <ligand>
        <name>Zn(2+)</name>
        <dbReference type="ChEBI" id="CHEBI:29105"/>
        <label>1</label>
        <note>catalytic</note>
    </ligand>
</feature>
<feature type="disulfide bond" evidence="18 20">
    <location>
        <begin position="398"/>
        <end position="416"/>
    </location>
</feature>